<accession>A0A6A6B979</accession>
<feature type="region of interest" description="Disordered" evidence="1">
    <location>
        <begin position="1"/>
        <end position="28"/>
    </location>
</feature>
<evidence type="ECO:0000313" key="2">
    <source>
        <dbReference type="EMBL" id="KAF2140128.1"/>
    </source>
</evidence>
<feature type="region of interest" description="Disordered" evidence="1">
    <location>
        <begin position="380"/>
        <end position="428"/>
    </location>
</feature>
<feature type="compositionally biased region" description="Basic and acidic residues" evidence="1">
    <location>
        <begin position="59"/>
        <end position="68"/>
    </location>
</feature>
<feature type="region of interest" description="Disordered" evidence="1">
    <location>
        <begin position="59"/>
        <end position="169"/>
    </location>
</feature>
<feature type="compositionally biased region" description="Basic and acidic residues" evidence="1">
    <location>
        <begin position="16"/>
        <end position="25"/>
    </location>
</feature>
<dbReference type="EMBL" id="ML995490">
    <property type="protein sequence ID" value="KAF2140128.1"/>
    <property type="molecule type" value="Genomic_DNA"/>
</dbReference>
<evidence type="ECO:0000256" key="1">
    <source>
        <dbReference type="SAM" id="MobiDB-lite"/>
    </source>
</evidence>
<dbReference type="AlphaFoldDB" id="A0A6A6B979"/>
<dbReference type="Proteomes" id="UP000799438">
    <property type="component" value="Unassembled WGS sequence"/>
</dbReference>
<evidence type="ECO:0000313" key="3">
    <source>
        <dbReference type="Proteomes" id="UP000799438"/>
    </source>
</evidence>
<protein>
    <submittedName>
        <fullName evidence="2">Uncharacterized protein</fullName>
    </submittedName>
</protein>
<feature type="compositionally biased region" description="Basic and acidic residues" evidence="1">
    <location>
        <begin position="136"/>
        <end position="166"/>
    </location>
</feature>
<sequence length="572" mass="64252">MDDPKSPKDNSNAPDRSQKPDDPSRFDPFVAFRRYADDQVSALVNTLVGLPATFRDHAPAAANDDKEVASGSVDVWSKEWSTSKRDGDNDDEKDVARTPKWSKSWSFGGKKVEPEVIEDKDGNKTYHWSGSWSWPPKDDDRKAQEDADKEDARQRDALQEARRRADEELEQMSELFKSWFGPDNPEEEKRPSRGRNLLDWIWPDNNESDSPHRKQDIVQDMEDRIKQLESEFRGVHNSFWGPRRGDGKENDQDRETDSFPWDAFRHPFTSLSRLHSALPPNQVEDRLLWLHSHPYSPVRLEAEAEEQGVDSPAYIDAFNDLMAVTQGRRPMGWHSMWVSPGFSFARNAYVYAHLYDTHPWTREFWQNVEEGGEWHVPKKQLKIEDNSNSNQTEHRYPGVRESDYPTSSRGNGSSSSTNAQDRAASDDAPQTELDMYERFLDSPNTHPPQAPSGGDAPPSTPPSSTPQQQQPASTNTGIVNPANSRILSTLTTTERNTAPDGTVTTRVVLKKRFADGREECSETVNTARGDGSGSLGGGGGENNNGSGSAAVADYDGERAAQNGSRGGWFWSR</sequence>
<reference evidence="2" key="1">
    <citation type="journal article" date="2020" name="Stud. Mycol.">
        <title>101 Dothideomycetes genomes: a test case for predicting lifestyles and emergence of pathogens.</title>
        <authorList>
            <person name="Haridas S."/>
            <person name="Albert R."/>
            <person name="Binder M."/>
            <person name="Bloem J."/>
            <person name="Labutti K."/>
            <person name="Salamov A."/>
            <person name="Andreopoulos B."/>
            <person name="Baker S."/>
            <person name="Barry K."/>
            <person name="Bills G."/>
            <person name="Bluhm B."/>
            <person name="Cannon C."/>
            <person name="Castanera R."/>
            <person name="Culley D."/>
            <person name="Daum C."/>
            <person name="Ezra D."/>
            <person name="Gonzalez J."/>
            <person name="Henrissat B."/>
            <person name="Kuo A."/>
            <person name="Liang C."/>
            <person name="Lipzen A."/>
            <person name="Lutzoni F."/>
            <person name="Magnuson J."/>
            <person name="Mondo S."/>
            <person name="Nolan M."/>
            <person name="Ohm R."/>
            <person name="Pangilinan J."/>
            <person name="Park H.-J."/>
            <person name="Ramirez L."/>
            <person name="Alfaro M."/>
            <person name="Sun H."/>
            <person name="Tritt A."/>
            <person name="Yoshinaga Y."/>
            <person name="Zwiers L.-H."/>
            <person name="Turgeon B."/>
            <person name="Goodwin S."/>
            <person name="Spatafora J."/>
            <person name="Crous P."/>
            <person name="Grigoriev I."/>
        </authorList>
    </citation>
    <scope>NUCLEOTIDE SEQUENCE</scope>
    <source>
        <strain evidence="2">CBS 121167</strain>
    </source>
</reference>
<gene>
    <name evidence="2" type="ORF">K452DRAFT_288899</name>
</gene>
<feature type="region of interest" description="Disordered" evidence="1">
    <location>
        <begin position="440"/>
        <end position="483"/>
    </location>
</feature>
<feature type="compositionally biased region" description="Gly residues" evidence="1">
    <location>
        <begin position="530"/>
        <end position="542"/>
    </location>
</feature>
<dbReference type="OrthoDB" id="4586300at2759"/>
<feature type="compositionally biased region" description="Basic and acidic residues" evidence="1">
    <location>
        <begin position="392"/>
        <end position="403"/>
    </location>
</feature>
<feature type="compositionally biased region" description="Low complexity" evidence="1">
    <location>
        <begin position="406"/>
        <end position="418"/>
    </location>
</feature>
<keyword evidence="3" id="KW-1185">Reference proteome</keyword>
<dbReference type="RefSeq" id="XP_033395841.1">
    <property type="nucleotide sequence ID" value="XM_033540743.1"/>
</dbReference>
<feature type="region of interest" description="Disordered" evidence="1">
    <location>
        <begin position="520"/>
        <end position="572"/>
    </location>
</feature>
<proteinExistence type="predicted"/>
<feature type="compositionally biased region" description="Basic and acidic residues" evidence="1">
    <location>
        <begin position="243"/>
        <end position="256"/>
    </location>
</feature>
<feature type="region of interest" description="Disordered" evidence="1">
    <location>
        <begin position="236"/>
        <end position="256"/>
    </location>
</feature>
<feature type="compositionally biased region" description="Basic and acidic residues" evidence="1">
    <location>
        <begin position="110"/>
        <end position="124"/>
    </location>
</feature>
<name>A0A6A6B979_9PEZI</name>
<dbReference type="GeneID" id="54298239"/>
<organism evidence="2 3">
    <name type="scientific">Aplosporella prunicola CBS 121167</name>
    <dbReference type="NCBI Taxonomy" id="1176127"/>
    <lineage>
        <taxon>Eukaryota</taxon>
        <taxon>Fungi</taxon>
        <taxon>Dikarya</taxon>
        <taxon>Ascomycota</taxon>
        <taxon>Pezizomycotina</taxon>
        <taxon>Dothideomycetes</taxon>
        <taxon>Dothideomycetes incertae sedis</taxon>
        <taxon>Botryosphaeriales</taxon>
        <taxon>Aplosporellaceae</taxon>
        <taxon>Aplosporella</taxon>
    </lineage>
</organism>
<feature type="region of interest" description="Disordered" evidence="1">
    <location>
        <begin position="174"/>
        <end position="193"/>
    </location>
</feature>
<feature type="compositionally biased region" description="Low complexity" evidence="1">
    <location>
        <begin position="465"/>
        <end position="474"/>
    </location>
</feature>